<organism evidence="1 2">
    <name type="scientific">Candidatus Nitrobium versatile</name>
    <dbReference type="NCBI Taxonomy" id="2884831"/>
    <lineage>
        <taxon>Bacteria</taxon>
        <taxon>Pseudomonadati</taxon>
        <taxon>Nitrospirota</taxon>
        <taxon>Nitrospiria</taxon>
        <taxon>Nitrospirales</taxon>
        <taxon>Nitrospiraceae</taxon>
        <taxon>Candidatus Nitrobium</taxon>
    </lineage>
</organism>
<protein>
    <submittedName>
        <fullName evidence="1">YdcH family protein</fullName>
    </submittedName>
</protein>
<dbReference type="Gene3D" id="6.10.280.50">
    <property type="match status" value="1"/>
</dbReference>
<proteinExistence type="predicted"/>
<dbReference type="InterPro" id="IPR007420">
    <property type="entry name" value="DUF465"/>
</dbReference>
<sequence length="77" mass="9457">MNEEEIIEILKRENEEFRKLYQEHRDLDGMLAEYSRKHYLSPEEEIEENRMKKEKLHKKDRIAEMIREYSKKVGSGT</sequence>
<dbReference type="AlphaFoldDB" id="A0A953J613"/>
<comment type="caution">
    <text evidence="1">The sequence shown here is derived from an EMBL/GenBank/DDBJ whole genome shotgun (WGS) entry which is preliminary data.</text>
</comment>
<reference evidence="1" key="2">
    <citation type="submission" date="2021-08" db="EMBL/GenBank/DDBJ databases">
        <authorList>
            <person name="Dalcin Martins P."/>
        </authorList>
    </citation>
    <scope>NUCLEOTIDE SEQUENCE</scope>
    <source>
        <strain evidence="1">MAG_39</strain>
    </source>
</reference>
<evidence type="ECO:0000313" key="1">
    <source>
        <dbReference type="EMBL" id="MBZ0156323.1"/>
    </source>
</evidence>
<dbReference type="EMBL" id="JAIOIV010000073">
    <property type="protein sequence ID" value="MBZ0156323.1"/>
    <property type="molecule type" value="Genomic_DNA"/>
</dbReference>
<name>A0A953J613_9BACT</name>
<dbReference type="Proteomes" id="UP000705867">
    <property type="component" value="Unassembled WGS sequence"/>
</dbReference>
<gene>
    <name evidence="1" type="ORF">K8I29_08965</name>
</gene>
<reference evidence="1" key="1">
    <citation type="journal article" date="2021" name="bioRxiv">
        <title>Unraveling nitrogen, sulfur and carbon metabolic pathways and microbial community transcriptional responses to substrate deprivation and toxicity stresses in a bioreactor mimicking anoxic brackish coastal sediment conditions.</title>
        <authorList>
            <person name="Martins P.D."/>
            <person name="Echeveste M.J."/>
            <person name="Arshad A."/>
            <person name="Kurth J."/>
            <person name="Ouboter H."/>
            <person name="Jetten M.S.M."/>
            <person name="Welte C.U."/>
        </authorList>
    </citation>
    <scope>NUCLEOTIDE SEQUENCE</scope>
    <source>
        <strain evidence="1">MAG_39</strain>
    </source>
</reference>
<dbReference type="Pfam" id="PF04325">
    <property type="entry name" value="DUF465"/>
    <property type="match status" value="1"/>
</dbReference>
<accession>A0A953J613</accession>
<dbReference type="InterPro" id="IPR038444">
    <property type="entry name" value="DUF465_sf"/>
</dbReference>
<evidence type="ECO:0000313" key="2">
    <source>
        <dbReference type="Proteomes" id="UP000705867"/>
    </source>
</evidence>